<dbReference type="SUPFAM" id="SSF47384">
    <property type="entry name" value="Homodimeric domain of signal transducing histidine kinase"/>
    <property type="match status" value="1"/>
</dbReference>
<keyword evidence="1" id="KW-0597">Phosphoprotein</keyword>
<dbReference type="InterPro" id="IPR036097">
    <property type="entry name" value="HisK_dim/P_sf"/>
</dbReference>
<feature type="transmembrane region" description="Helical" evidence="2">
    <location>
        <begin position="732"/>
        <end position="751"/>
    </location>
</feature>
<dbReference type="PANTHER" id="PTHR43547">
    <property type="entry name" value="TWO-COMPONENT HISTIDINE KINASE"/>
    <property type="match status" value="1"/>
</dbReference>
<name>A0A3M7LAF0_9FLAO</name>
<reference evidence="5 6" key="1">
    <citation type="submission" date="2018-08" db="EMBL/GenBank/DDBJ databases">
        <title>Chryseobacterium nematophagum: a novel matrix digesting pathogen of nematodes.</title>
        <authorList>
            <person name="Page A."/>
            <person name="Roberts M."/>
            <person name="Felix M.-A."/>
            <person name="Weir W."/>
        </authorList>
    </citation>
    <scope>NUCLEOTIDE SEQUENCE [LARGE SCALE GENOMIC DNA]</scope>
    <source>
        <strain evidence="5 6">JUb275</strain>
    </source>
</reference>
<dbReference type="Pfam" id="PF07494">
    <property type="entry name" value="Reg_prop"/>
    <property type="match status" value="1"/>
</dbReference>
<keyword evidence="6" id="KW-1185">Reference proteome</keyword>
<dbReference type="Proteomes" id="UP000267524">
    <property type="component" value="Unassembled WGS sequence"/>
</dbReference>
<dbReference type="Gene3D" id="1.10.287.130">
    <property type="match status" value="1"/>
</dbReference>
<keyword evidence="2" id="KW-0812">Transmembrane</keyword>
<dbReference type="PANTHER" id="PTHR43547:SF2">
    <property type="entry name" value="HYBRID SIGNAL TRANSDUCTION HISTIDINE KINASE C"/>
    <property type="match status" value="1"/>
</dbReference>
<evidence type="ECO:0000313" key="5">
    <source>
        <dbReference type="EMBL" id="RMZ59169.1"/>
    </source>
</evidence>
<evidence type="ECO:0000256" key="1">
    <source>
        <dbReference type="ARBA" id="ARBA00022553"/>
    </source>
</evidence>
<gene>
    <name evidence="5" type="ORF">D1632_05805</name>
</gene>
<keyword evidence="3" id="KW-0732">Signal</keyword>
<dbReference type="CDD" id="cd00075">
    <property type="entry name" value="HATPase"/>
    <property type="match status" value="1"/>
</dbReference>
<dbReference type="EMBL" id="QWIV01000013">
    <property type="protein sequence ID" value="RMZ59169.1"/>
    <property type="molecule type" value="Genomic_DNA"/>
</dbReference>
<dbReference type="AlphaFoldDB" id="A0A3M7LAF0"/>
<evidence type="ECO:0000256" key="2">
    <source>
        <dbReference type="SAM" id="Phobius"/>
    </source>
</evidence>
<dbReference type="InterPro" id="IPR005467">
    <property type="entry name" value="His_kinase_dom"/>
</dbReference>
<keyword evidence="2" id="KW-1133">Transmembrane helix</keyword>
<evidence type="ECO:0000313" key="6">
    <source>
        <dbReference type="Proteomes" id="UP000267524"/>
    </source>
</evidence>
<dbReference type="InterPro" id="IPR013783">
    <property type="entry name" value="Ig-like_fold"/>
</dbReference>
<accession>A0A3M7LAF0</accession>
<dbReference type="PROSITE" id="PS50109">
    <property type="entry name" value="HIS_KIN"/>
    <property type="match status" value="1"/>
</dbReference>
<dbReference type="Gene3D" id="2.130.10.10">
    <property type="entry name" value="YVTN repeat-like/Quinoprotein amine dehydrogenase"/>
    <property type="match status" value="2"/>
</dbReference>
<dbReference type="InterPro" id="IPR036890">
    <property type="entry name" value="HATPase_C_sf"/>
</dbReference>
<dbReference type="SMART" id="SM00387">
    <property type="entry name" value="HATPase_c"/>
    <property type="match status" value="1"/>
</dbReference>
<dbReference type="InterPro" id="IPR036322">
    <property type="entry name" value="WD40_repeat_dom_sf"/>
</dbReference>
<comment type="caution">
    <text evidence="5">The sequence shown here is derived from an EMBL/GenBank/DDBJ whole genome shotgun (WGS) entry which is preliminary data.</text>
</comment>
<evidence type="ECO:0000256" key="3">
    <source>
        <dbReference type="SAM" id="SignalP"/>
    </source>
</evidence>
<dbReference type="Pfam" id="PF02518">
    <property type="entry name" value="HATPase_c"/>
    <property type="match status" value="1"/>
</dbReference>
<dbReference type="SUPFAM" id="SSF55874">
    <property type="entry name" value="ATPase domain of HSP90 chaperone/DNA topoisomerase II/histidine kinase"/>
    <property type="match status" value="1"/>
</dbReference>
<sequence length="1010" mass="118093">MIMKRLLLSFCLCHFLLFFGQQYSSFWYNTDNGLPQNSIKDIIKDKYGFIWLSTDGGIVRYDGKNFLTYKNLKLSNFNFLYFSGNVKKDSLVISNARGSEYLVITKRKITILRENSPSIKNETYNFKYKNKEYILFNKNNSQSIITYPFKAFIRCESGIYLLEEGKNIIYLDRTFKTEKTIPIPFYLKNLVNLFGFGDTLFLRDHSKKSIIKIENGEVSHFISDDPLYIDPLSRIYWLPTLNQNFIINKGKIYLSELKDGKLKASFIIKIKGSDIDMSSISSLYFDKENNLIYIGTVNKGLDIIKLANFSTPELSPAVEYRVQYSMLPFSKDQIINLQGRIYDKKSLVKDYHFNTLDESSMIYDHDHNILFSNNNGKIYRRYANSCYQKYDYLKLSQFPYLIFKDRGYYMLTLSDENLSSYFLNIYENDCFEKVNHTFMFKNYINSVKHIDSDQILVGCTDGLYLVSKSQQSIKKISTGILDIKKITSTNDGNIWIITRGKGFYLLKSNRLIKMPYDENGYLSYPHEVLKDKKGFLWIPSNNGLFKVPEKKLLEYAINNKTKVFYYRFTKDDGFKINEFNGSGASSSFVELQNGDFVLPSMDGYVFFNPLKVNTYYPKKNDIYIERIKDKTNGSDFTPINDTLHLKNDLEETFIYIDIPYFSNNDNLHIDAKLQDGDEITTNWEPVKDRIYNLNPLPPGDYTLNIRALISPDNHFTYKKIFIHVPPLFYQTLWFRIFIIVILISIITLIIISRTRFLKTENDELKKIVQEKSSELKETQDMLKSESEYQKNLIQTINHDITTPIRYLSMMSQKLVETNSPKLQKQYFNMIHKSSEELYKFTLNLKNYTELFNSQTPTFQEEEYFIFNLIEEKKSLFKEIALQNQTVIYNNSEKNIKLQVNKTILMVIIHNLIDNAVKNTYEGEIMISTSTKDSLLLIHIIDNGIGMKEQFLDYYNKLNNNHPDTTSSFKTKGLGLHLVIQLLKKLNGNISFEKNQPKGTHVEISIPTLAQ</sequence>
<protein>
    <recommendedName>
        <fullName evidence="4">Histidine kinase domain-containing protein</fullName>
    </recommendedName>
</protein>
<keyword evidence="2" id="KW-0472">Membrane</keyword>
<dbReference type="SUPFAM" id="SSF50978">
    <property type="entry name" value="WD40 repeat-like"/>
    <property type="match status" value="1"/>
</dbReference>
<dbReference type="InterPro" id="IPR011110">
    <property type="entry name" value="Reg_prop"/>
</dbReference>
<dbReference type="InterPro" id="IPR003594">
    <property type="entry name" value="HATPase_dom"/>
</dbReference>
<dbReference type="Gene3D" id="2.60.40.10">
    <property type="entry name" value="Immunoglobulins"/>
    <property type="match status" value="1"/>
</dbReference>
<feature type="domain" description="Histidine kinase" evidence="4">
    <location>
        <begin position="795"/>
        <end position="1009"/>
    </location>
</feature>
<feature type="signal peptide" evidence="3">
    <location>
        <begin position="1"/>
        <end position="20"/>
    </location>
</feature>
<feature type="chain" id="PRO_5018133464" description="Histidine kinase domain-containing protein" evidence="3">
    <location>
        <begin position="21"/>
        <end position="1010"/>
    </location>
</feature>
<proteinExistence type="predicted"/>
<dbReference type="GO" id="GO:0000155">
    <property type="term" value="F:phosphorelay sensor kinase activity"/>
    <property type="evidence" value="ECO:0007669"/>
    <property type="project" value="InterPro"/>
</dbReference>
<dbReference type="Gene3D" id="3.30.565.10">
    <property type="entry name" value="Histidine kinase-like ATPase, C-terminal domain"/>
    <property type="match status" value="1"/>
</dbReference>
<dbReference type="InterPro" id="IPR015943">
    <property type="entry name" value="WD40/YVTN_repeat-like_dom_sf"/>
</dbReference>
<evidence type="ECO:0000259" key="4">
    <source>
        <dbReference type="PROSITE" id="PS50109"/>
    </source>
</evidence>
<organism evidence="5 6">
    <name type="scientific">Chryseobacterium nematophagum</name>
    <dbReference type="NCBI Taxonomy" id="2305228"/>
    <lineage>
        <taxon>Bacteria</taxon>
        <taxon>Pseudomonadati</taxon>
        <taxon>Bacteroidota</taxon>
        <taxon>Flavobacteriia</taxon>
        <taxon>Flavobacteriales</taxon>
        <taxon>Weeksellaceae</taxon>
        <taxon>Chryseobacterium group</taxon>
        <taxon>Chryseobacterium</taxon>
    </lineage>
</organism>